<dbReference type="Pfam" id="PF00075">
    <property type="entry name" value="RNase_H"/>
    <property type="match status" value="1"/>
</dbReference>
<evidence type="ECO:0000256" key="1">
    <source>
        <dbReference type="ARBA" id="ARBA00000077"/>
    </source>
</evidence>
<evidence type="ECO:0000256" key="7">
    <source>
        <dbReference type="ARBA" id="ARBA00022723"/>
    </source>
</evidence>
<dbReference type="InterPro" id="IPR050092">
    <property type="entry name" value="RNase_H"/>
</dbReference>
<reference evidence="12 13" key="1">
    <citation type="submission" date="2018-06" db="EMBL/GenBank/DDBJ databases">
        <title>Comparative genomics of Bradyrhizobium nodulating Arachidis hypogaea.</title>
        <authorList>
            <person name="Li Y."/>
        </authorList>
    </citation>
    <scope>NUCLEOTIDE SEQUENCE [LARGE SCALE GENOMIC DNA]</scope>
    <source>
        <strain evidence="12 13">CCBAU 051107</strain>
    </source>
</reference>
<comment type="similarity">
    <text evidence="3">Belongs to the RNase H family.</text>
</comment>
<dbReference type="PANTHER" id="PTHR10642:SF26">
    <property type="entry name" value="RIBONUCLEASE H1"/>
    <property type="match status" value="1"/>
</dbReference>
<dbReference type="SUPFAM" id="SSF53098">
    <property type="entry name" value="Ribonuclease H-like"/>
    <property type="match status" value="1"/>
</dbReference>
<dbReference type="CDD" id="cd09278">
    <property type="entry name" value="RNase_HI_prokaryote_like"/>
    <property type="match status" value="1"/>
</dbReference>
<comment type="catalytic activity">
    <reaction evidence="1">
        <text>Endonucleolytic cleavage to 5'-phosphomonoester.</text>
        <dbReference type="EC" id="3.1.26.4"/>
    </reaction>
</comment>
<evidence type="ECO:0000313" key="13">
    <source>
        <dbReference type="Proteomes" id="UP000594015"/>
    </source>
</evidence>
<dbReference type="EC" id="3.1.26.4" evidence="5"/>
<dbReference type="InterPro" id="IPR012337">
    <property type="entry name" value="RNaseH-like_sf"/>
</dbReference>
<gene>
    <name evidence="12" type="ORF">WN72_13135</name>
</gene>
<dbReference type="EMBL" id="CP030050">
    <property type="protein sequence ID" value="QOZ67153.1"/>
    <property type="molecule type" value="Genomic_DNA"/>
</dbReference>
<keyword evidence="9" id="KW-0378">Hydrolase</keyword>
<comment type="subunit">
    <text evidence="4">Monomer.</text>
</comment>
<dbReference type="Proteomes" id="UP000594015">
    <property type="component" value="Chromosome"/>
</dbReference>
<evidence type="ECO:0000256" key="10">
    <source>
        <dbReference type="ARBA" id="ARBA00022842"/>
    </source>
</evidence>
<evidence type="ECO:0000256" key="3">
    <source>
        <dbReference type="ARBA" id="ARBA00005300"/>
    </source>
</evidence>
<name>A0AAE7NJH1_9BRAD</name>
<dbReference type="PROSITE" id="PS50879">
    <property type="entry name" value="RNASE_H_1"/>
    <property type="match status" value="1"/>
</dbReference>
<evidence type="ECO:0000256" key="5">
    <source>
        <dbReference type="ARBA" id="ARBA00012180"/>
    </source>
</evidence>
<sequence length="234" mass="25551">MSLNWSKRRPVYEPWYARLDRDPFAREATNTIRHGVRPPPAKPAKPELVTRPAVKTAPKPHTVAPGALCRKYALRTSDVEKARAALTGVTKAMIWCDGGCAPKNPGTMGMGVVILSDEVRVEFFGGGGRGTNNAAELAAAIMALEAIPDGCRTTVIAESTYLVDGMTKWRHGWRQCDFKRSGVDIPNADRWRKLDALAAGRSIAWKWVRGHNGDPMNGLADKLAVLGRTGGRHE</sequence>
<protein>
    <recommendedName>
        <fullName evidence="5">ribonuclease H</fullName>
        <ecNumber evidence="5">3.1.26.4</ecNumber>
    </recommendedName>
</protein>
<keyword evidence="6" id="KW-0540">Nuclease</keyword>
<dbReference type="GO" id="GO:0004523">
    <property type="term" value="F:RNA-DNA hybrid ribonuclease activity"/>
    <property type="evidence" value="ECO:0007669"/>
    <property type="project" value="UniProtKB-EC"/>
</dbReference>
<evidence type="ECO:0000256" key="8">
    <source>
        <dbReference type="ARBA" id="ARBA00022759"/>
    </source>
</evidence>
<feature type="domain" description="RNase H type-1" evidence="11">
    <location>
        <begin position="88"/>
        <end position="229"/>
    </location>
</feature>
<keyword evidence="8" id="KW-0255">Endonuclease</keyword>
<evidence type="ECO:0000256" key="9">
    <source>
        <dbReference type="ARBA" id="ARBA00022801"/>
    </source>
</evidence>
<evidence type="ECO:0000313" key="12">
    <source>
        <dbReference type="EMBL" id="QOZ67153.1"/>
    </source>
</evidence>
<accession>A0AAE7NJH1</accession>
<proteinExistence type="inferred from homology"/>
<dbReference type="GO" id="GO:0003676">
    <property type="term" value="F:nucleic acid binding"/>
    <property type="evidence" value="ECO:0007669"/>
    <property type="project" value="InterPro"/>
</dbReference>
<evidence type="ECO:0000256" key="4">
    <source>
        <dbReference type="ARBA" id="ARBA00011245"/>
    </source>
</evidence>
<dbReference type="GO" id="GO:0046872">
    <property type="term" value="F:metal ion binding"/>
    <property type="evidence" value="ECO:0007669"/>
    <property type="project" value="UniProtKB-KW"/>
</dbReference>
<dbReference type="PANTHER" id="PTHR10642">
    <property type="entry name" value="RIBONUCLEASE H1"/>
    <property type="match status" value="1"/>
</dbReference>
<dbReference type="InterPro" id="IPR036397">
    <property type="entry name" value="RNaseH_sf"/>
</dbReference>
<keyword evidence="7" id="KW-0479">Metal-binding</keyword>
<keyword evidence="10" id="KW-0460">Magnesium</keyword>
<dbReference type="KEGG" id="barh:WN72_13135"/>
<evidence type="ECO:0000256" key="2">
    <source>
        <dbReference type="ARBA" id="ARBA00001946"/>
    </source>
</evidence>
<evidence type="ECO:0000259" key="11">
    <source>
        <dbReference type="PROSITE" id="PS50879"/>
    </source>
</evidence>
<dbReference type="Gene3D" id="3.30.420.10">
    <property type="entry name" value="Ribonuclease H-like superfamily/Ribonuclease H"/>
    <property type="match status" value="1"/>
</dbReference>
<evidence type="ECO:0000256" key="6">
    <source>
        <dbReference type="ARBA" id="ARBA00022722"/>
    </source>
</evidence>
<dbReference type="InterPro" id="IPR022892">
    <property type="entry name" value="RNaseHI"/>
</dbReference>
<dbReference type="AlphaFoldDB" id="A0AAE7NJH1"/>
<dbReference type="InterPro" id="IPR002156">
    <property type="entry name" value="RNaseH_domain"/>
</dbReference>
<dbReference type="GO" id="GO:0043137">
    <property type="term" value="P:DNA replication, removal of RNA primer"/>
    <property type="evidence" value="ECO:0007669"/>
    <property type="project" value="TreeGrafter"/>
</dbReference>
<organism evidence="12 13">
    <name type="scientific">Bradyrhizobium arachidis</name>
    <dbReference type="NCBI Taxonomy" id="858423"/>
    <lineage>
        <taxon>Bacteria</taxon>
        <taxon>Pseudomonadati</taxon>
        <taxon>Pseudomonadota</taxon>
        <taxon>Alphaproteobacteria</taxon>
        <taxon>Hyphomicrobiales</taxon>
        <taxon>Nitrobacteraceae</taxon>
        <taxon>Bradyrhizobium</taxon>
    </lineage>
</organism>
<dbReference type="RefSeq" id="WP_092217926.1">
    <property type="nucleotide sequence ID" value="NZ_CP030050.1"/>
</dbReference>
<comment type="cofactor">
    <cofactor evidence="2">
        <name>Mg(2+)</name>
        <dbReference type="ChEBI" id="CHEBI:18420"/>
    </cofactor>
</comment>